<proteinExistence type="predicted"/>
<gene>
    <name evidence="1" type="ORF">SCALOS_LOCUS3619</name>
</gene>
<evidence type="ECO:0000313" key="1">
    <source>
        <dbReference type="EMBL" id="CAG8510088.1"/>
    </source>
</evidence>
<comment type="caution">
    <text evidence="1">The sequence shown here is derived from an EMBL/GenBank/DDBJ whole genome shotgun (WGS) entry which is preliminary data.</text>
</comment>
<accession>A0ACA9L4R6</accession>
<keyword evidence="2" id="KW-1185">Reference proteome</keyword>
<feature type="non-terminal residue" evidence="1">
    <location>
        <position position="1"/>
    </location>
</feature>
<reference evidence="1" key="1">
    <citation type="submission" date="2021-06" db="EMBL/GenBank/DDBJ databases">
        <authorList>
            <person name="Kallberg Y."/>
            <person name="Tangrot J."/>
            <person name="Rosling A."/>
        </authorList>
    </citation>
    <scope>NUCLEOTIDE SEQUENCE</scope>
    <source>
        <strain evidence="1">AU212A</strain>
    </source>
</reference>
<dbReference type="Proteomes" id="UP000789860">
    <property type="component" value="Unassembled WGS sequence"/>
</dbReference>
<name>A0ACA9L4R6_9GLOM</name>
<protein>
    <submittedName>
        <fullName evidence="1">9142_t:CDS:1</fullName>
    </submittedName>
</protein>
<dbReference type="EMBL" id="CAJVPM010004176">
    <property type="protein sequence ID" value="CAG8510088.1"/>
    <property type="molecule type" value="Genomic_DNA"/>
</dbReference>
<sequence length="52" mass="5951">KIISAIFLAEDDDEMIEDSEIEEVEYNLNIIELEQGVFDFNSTELAADLVKE</sequence>
<organism evidence="1 2">
    <name type="scientific">Scutellospora calospora</name>
    <dbReference type="NCBI Taxonomy" id="85575"/>
    <lineage>
        <taxon>Eukaryota</taxon>
        <taxon>Fungi</taxon>
        <taxon>Fungi incertae sedis</taxon>
        <taxon>Mucoromycota</taxon>
        <taxon>Glomeromycotina</taxon>
        <taxon>Glomeromycetes</taxon>
        <taxon>Diversisporales</taxon>
        <taxon>Gigasporaceae</taxon>
        <taxon>Scutellospora</taxon>
    </lineage>
</organism>
<evidence type="ECO:0000313" key="2">
    <source>
        <dbReference type="Proteomes" id="UP000789860"/>
    </source>
</evidence>